<protein>
    <submittedName>
        <fullName evidence="1">Esterase/lipase superfamily enzyme</fullName>
    </submittedName>
</protein>
<dbReference type="PANTHER" id="PTHR36513">
    <property type="entry name" value="ABC TRANSMEMBRANE TYPE-1 DOMAIN-CONTAINING PROTEIN"/>
    <property type="match status" value="1"/>
</dbReference>
<dbReference type="InterPro" id="IPR029058">
    <property type="entry name" value="AB_hydrolase_fold"/>
</dbReference>
<sequence>MVVVAGCASAPRGMLQPVAPAAGTDSVNMLAATTRAPSDEAGVLFSGDRGPGVSFSNIVVSIPRDREVGTIQLPRSVPGNAATDFVVTAERPVAKADLAKWFAKAGGRKRRVFVFVHGFNTPFDRAVFRFAQLTHDADAMAAPVLFSWPSRGRLLDYKRDFDNASYSRSDLAYLLKTVANGSAVSEVVILAHSMGSWLAMEAVKQIALEQGGVPRKINNIILASPDLDVGVFRRQVEDMGPRRPQITLFVSQNDRALQLSQFLSQGSARLGAIDLSQDEYRRQLASLNGITVLDLSAIRAGDRINHDLFAASPDAVRLIGDRLIQGQVITDTDVSVSAMAAETIGSAAGLVVSAPILVFNAAAER</sequence>
<dbReference type="Gene3D" id="3.40.50.1820">
    <property type="entry name" value="alpha/beta hydrolase"/>
    <property type="match status" value="1"/>
</dbReference>
<dbReference type="EMBL" id="FNUY01000004">
    <property type="protein sequence ID" value="SEG30246.1"/>
    <property type="molecule type" value="Genomic_DNA"/>
</dbReference>
<keyword evidence="2" id="KW-1185">Reference proteome</keyword>
<reference evidence="1 2" key="1">
    <citation type="submission" date="2016-10" db="EMBL/GenBank/DDBJ databases">
        <authorList>
            <person name="de Groot N.N."/>
        </authorList>
    </citation>
    <scope>NUCLEOTIDE SEQUENCE [LARGE SCALE GENOMIC DNA]</scope>
    <source>
        <strain evidence="1 2">DSM 26656</strain>
    </source>
</reference>
<dbReference type="SUPFAM" id="SSF53474">
    <property type="entry name" value="alpha/beta-Hydrolases"/>
    <property type="match status" value="1"/>
</dbReference>
<dbReference type="Pfam" id="PF05990">
    <property type="entry name" value="DUF900"/>
    <property type="match status" value="1"/>
</dbReference>
<dbReference type="InterPro" id="IPR010297">
    <property type="entry name" value="DUF900_hydrolase"/>
</dbReference>
<gene>
    <name evidence="1" type="ORF">SAMN04488115_104207</name>
</gene>
<dbReference type="Proteomes" id="UP000236743">
    <property type="component" value="Unassembled WGS sequence"/>
</dbReference>
<dbReference type="InterPro" id="IPR014586">
    <property type="entry name" value="UCP033909"/>
</dbReference>
<dbReference type="PIRSF" id="PIRSF033909">
    <property type="entry name" value="UCP033909"/>
    <property type="match status" value="1"/>
</dbReference>
<evidence type="ECO:0000313" key="1">
    <source>
        <dbReference type="EMBL" id="SEG30246.1"/>
    </source>
</evidence>
<proteinExistence type="predicted"/>
<accession>A0A1H5Z4F8</accession>
<name>A0A1H5Z4F8_9HYPH</name>
<dbReference type="PANTHER" id="PTHR36513:SF1">
    <property type="entry name" value="TRANSMEMBRANE PROTEIN"/>
    <property type="match status" value="1"/>
</dbReference>
<dbReference type="AlphaFoldDB" id="A0A1H5Z4F8"/>
<organism evidence="1 2">
    <name type="scientific">Bosea lathyri</name>
    <dbReference type="NCBI Taxonomy" id="1036778"/>
    <lineage>
        <taxon>Bacteria</taxon>
        <taxon>Pseudomonadati</taxon>
        <taxon>Pseudomonadota</taxon>
        <taxon>Alphaproteobacteria</taxon>
        <taxon>Hyphomicrobiales</taxon>
        <taxon>Boseaceae</taxon>
        <taxon>Bosea</taxon>
    </lineage>
</organism>
<evidence type="ECO:0000313" key="2">
    <source>
        <dbReference type="Proteomes" id="UP000236743"/>
    </source>
</evidence>